<accession>Q84YP2</accession>
<reference evidence="3" key="1">
    <citation type="journal article" date="2005" name="Nature">
        <title>The map-based sequence of the rice genome.</title>
        <authorList>
            <consortium name="International rice genome sequencing project (IRGSP)"/>
            <person name="Matsumoto T."/>
            <person name="Wu J."/>
            <person name="Kanamori H."/>
            <person name="Katayose Y."/>
            <person name="Fujisawa M."/>
            <person name="Namiki N."/>
            <person name="Mizuno H."/>
            <person name="Yamamoto K."/>
            <person name="Antonio B.A."/>
            <person name="Baba T."/>
            <person name="Sakata K."/>
            <person name="Nagamura Y."/>
            <person name="Aoki H."/>
            <person name="Arikawa K."/>
            <person name="Arita K."/>
            <person name="Bito T."/>
            <person name="Chiden Y."/>
            <person name="Fujitsuka N."/>
            <person name="Fukunaka R."/>
            <person name="Hamada M."/>
            <person name="Harada C."/>
            <person name="Hayashi A."/>
            <person name="Hijishita S."/>
            <person name="Honda M."/>
            <person name="Hosokawa S."/>
            <person name="Ichikawa Y."/>
            <person name="Idonuma A."/>
            <person name="Iijima M."/>
            <person name="Ikeda M."/>
            <person name="Ikeno M."/>
            <person name="Ito K."/>
            <person name="Ito S."/>
            <person name="Ito T."/>
            <person name="Ito Y."/>
            <person name="Ito Y."/>
            <person name="Iwabuchi A."/>
            <person name="Kamiya K."/>
            <person name="Karasawa W."/>
            <person name="Kurita K."/>
            <person name="Katagiri S."/>
            <person name="Kikuta A."/>
            <person name="Kobayashi H."/>
            <person name="Kobayashi N."/>
            <person name="Machita K."/>
            <person name="Maehara T."/>
            <person name="Masukawa M."/>
            <person name="Mizubayashi T."/>
            <person name="Mukai Y."/>
            <person name="Nagasaki H."/>
            <person name="Nagata Y."/>
            <person name="Naito S."/>
            <person name="Nakashima M."/>
            <person name="Nakama Y."/>
            <person name="Nakamichi Y."/>
            <person name="Nakamura M."/>
            <person name="Meguro A."/>
            <person name="Negishi M."/>
            <person name="Ohta I."/>
            <person name="Ohta T."/>
            <person name="Okamoto M."/>
            <person name="Ono N."/>
            <person name="Saji S."/>
            <person name="Sakaguchi M."/>
            <person name="Sakai K."/>
            <person name="Shibata M."/>
            <person name="Shimokawa T."/>
            <person name="Song J."/>
            <person name="Takazaki Y."/>
            <person name="Terasawa K."/>
            <person name="Tsugane M."/>
            <person name="Tsuji K."/>
            <person name="Ueda S."/>
            <person name="Waki K."/>
            <person name="Yamagata H."/>
            <person name="Yamamoto M."/>
            <person name="Yamamoto S."/>
            <person name="Yamane H."/>
            <person name="Yoshiki S."/>
            <person name="Yoshihara R."/>
            <person name="Yukawa K."/>
            <person name="Zhong H."/>
            <person name="Yano M."/>
            <person name="Yuan Q."/>
            <person name="Ouyang S."/>
            <person name="Liu J."/>
            <person name="Jones K.M."/>
            <person name="Gansberger K."/>
            <person name="Moffat K."/>
            <person name="Hill J."/>
            <person name="Bera J."/>
            <person name="Fadrosh D."/>
            <person name="Jin S."/>
            <person name="Johri S."/>
            <person name="Kim M."/>
            <person name="Overton L."/>
            <person name="Reardon M."/>
            <person name="Tsitrin T."/>
            <person name="Vuong H."/>
            <person name="Weaver B."/>
            <person name="Ciecko A."/>
            <person name="Tallon L."/>
            <person name="Jackson J."/>
            <person name="Pai G."/>
            <person name="Aken S.V."/>
            <person name="Utterback T."/>
            <person name="Reidmuller S."/>
            <person name="Feldblyum T."/>
            <person name="Hsiao J."/>
            <person name="Zismann V."/>
            <person name="Iobst S."/>
            <person name="de Vazeille A.R."/>
            <person name="Buell C.R."/>
            <person name="Ying K."/>
            <person name="Li Y."/>
            <person name="Lu T."/>
            <person name="Huang Y."/>
            <person name="Zhao Q."/>
            <person name="Feng Q."/>
            <person name="Zhang L."/>
            <person name="Zhu J."/>
            <person name="Weng Q."/>
            <person name="Mu J."/>
            <person name="Lu Y."/>
            <person name="Fan D."/>
            <person name="Liu Y."/>
            <person name="Guan J."/>
            <person name="Zhang Y."/>
            <person name="Yu S."/>
            <person name="Liu X."/>
            <person name="Zhang Y."/>
            <person name="Hong G."/>
            <person name="Han B."/>
            <person name="Choisne N."/>
            <person name="Demange N."/>
            <person name="Orjeda G."/>
            <person name="Samain S."/>
            <person name="Cattolico L."/>
            <person name="Pelletier E."/>
            <person name="Couloux A."/>
            <person name="Segurens B."/>
            <person name="Wincker P."/>
            <person name="D'Hont A."/>
            <person name="Scarpelli C."/>
            <person name="Weissenbach J."/>
            <person name="Salanoubat M."/>
            <person name="Quetier F."/>
            <person name="Yu Y."/>
            <person name="Kim H.R."/>
            <person name="Rambo T."/>
            <person name="Currie J."/>
            <person name="Collura K."/>
            <person name="Luo M."/>
            <person name="Yang T."/>
            <person name="Ammiraju J.S.S."/>
            <person name="Engler F."/>
            <person name="Soderlund C."/>
            <person name="Wing R.A."/>
            <person name="Palmer L.E."/>
            <person name="de la Bastide M."/>
            <person name="Spiegel L."/>
            <person name="Nascimento L."/>
            <person name="Zutavern T."/>
            <person name="O'Shaughnessy A."/>
            <person name="Dike S."/>
            <person name="Dedhia N."/>
            <person name="Preston R."/>
            <person name="Balija V."/>
            <person name="McCombie W.R."/>
            <person name="Chow T."/>
            <person name="Chen H."/>
            <person name="Chung M."/>
            <person name="Chen C."/>
            <person name="Shaw J."/>
            <person name="Wu H."/>
            <person name="Hsiao K."/>
            <person name="Chao Y."/>
            <person name="Chu M."/>
            <person name="Cheng C."/>
            <person name="Hour A."/>
            <person name="Lee P."/>
            <person name="Lin S."/>
            <person name="Lin Y."/>
            <person name="Liou J."/>
            <person name="Liu S."/>
            <person name="Hsing Y."/>
            <person name="Raghuvanshi S."/>
            <person name="Mohanty A."/>
            <person name="Bharti A.K."/>
            <person name="Gaur A."/>
            <person name="Gupta V."/>
            <person name="Kumar D."/>
            <person name="Ravi V."/>
            <person name="Vij S."/>
            <person name="Kapur A."/>
            <person name="Khurana P."/>
            <person name="Khurana P."/>
            <person name="Khurana J.P."/>
            <person name="Tyagi A.K."/>
            <person name="Gaikwad K."/>
            <person name="Singh A."/>
            <person name="Dalal V."/>
            <person name="Srivastava S."/>
            <person name="Dixit A."/>
            <person name="Pal A.K."/>
            <person name="Ghazi I.A."/>
            <person name="Yadav M."/>
            <person name="Pandit A."/>
            <person name="Bhargava A."/>
            <person name="Sureshbabu K."/>
            <person name="Batra K."/>
            <person name="Sharma T.R."/>
            <person name="Mohapatra T."/>
            <person name="Singh N.K."/>
            <person name="Messing J."/>
            <person name="Nelson A.B."/>
            <person name="Fuks G."/>
            <person name="Kavchok S."/>
            <person name="Keizer G."/>
            <person name="Linton E."/>
            <person name="Llaca V."/>
            <person name="Song R."/>
            <person name="Tanyolac B."/>
            <person name="Young S."/>
            <person name="Ho-Il K."/>
            <person name="Hahn J.H."/>
            <person name="Sangsakoo G."/>
            <person name="Vanavichit A."/>
            <person name="de Mattos Luiz.A.T."/>
            <person name="Zimmer P.D."/>
            <person name="Malone G."/>
            <person name="Dellagostin O."/>
            <person name="de Oliveira A.C."/>
            <person name="Bevan M."/>
            <person name="Bancroft I."/>
            <person name="Minx P."/>
            <person name="Cordum H."/>
            <person name="Wilson R."/>
            <person name="Cheng Z."/>
            <person name="Jin W."/>
            <person name="Jiang J."/>
            <person name="Leong S.A."/>
            <person name="Iwama H."/>
            <person name="Gojobori T."/>
            <person name="Itoh T."/>
            <person name="Niimura Y."/>
            <person name="Fujii Y."/>
            <person name="Habara T."/>
            <person name="Sakai H."/>
            <person name="Sato Y."/>
            <person name="Wilson G."/>
            <person name="Kumar K."/>
            <person name="McCouch S."/>
            <person name="Juretic N."/>
            <person name="Hoen D."/>
            <person name="Wright S."/>
            <person name="Bruskiewich R."/>
            <person name="Bureau T."/>
            <person name="Miyao A."/>
            <person name="Hirochika H."/>
            <person name="Nishikawa T."/>
            <person name="Kadowaki K."/>
            <person name="Sugiura M."/>
            <person name="Burr B."/>
            <person name="Sasaki T."/>
        </authorList>
    </citation>
    <scope>NUCLEOTIDE SEQUENCE [LARGE SCALE GENOMIC DNA]</scope>
    <source>
        <strain evidence="3">cv. Nipponbare</strain>
    </source>
</reference>
<proteinExistence type="predicted"/>
<reference evidence="3" key="2">
    <citation type="journal article" date="2008" name="Nucleic Acids Res.">
        <title>The rice annotation project database (RAP-DB): 2008 update.</title>
        <authorList>
            <consortium name="The rice annotation project (RAP)"/>
        </authorList>
    </citation>
    <scope>GENOME REANNOTATION</scope>
    <source>
        <strain evidence="3">cv. Nipponbare</strain>
    </source>
</reference>
<organism evidence="2 3">
    <name type="scientific">Oryza sativa subsp. japonica</name>
    <name type="common">Rice</name>
    <dbReference type="NCBI Taxonomy" id="39947"/>
    <lineage>
        <taxon>Eukaryota</taxon>
        <taxon>Viridiplantae</taxon>
        <taxon>Streptophyta</taxon>
        <taxon>Embryophyta</taxon>
        <taxon>Tracheophyta</taxon>
        <taxon>Spermatophyta</taxon>
        <taxon>Magnoliopsida</taxon>
        <taxon>Liliopsida</taxon>
        <taxon>Poales</taxon>
        <taxon>Poaceae</taxon>
        <taxon>BOP clade</taxon>
        <taxon>Oryzoideae</taxon>
        <taxon>Oryzeae</taxon>
        <taxon>Oryzinae</taxon>
        <taxon>Oryza</taxon>
        <taxon>Oryza sativa</taxon>
    </lineage>
</organism>
<evidence type="ECO:0000313" key="2">
    <source>
        <dbReference type="EMBL" id="BAC57852.1"/>
    </source>
</evidence>
<gene>
    <name evidence="2" type="primary">OSJNBa0040K22.126</name>
</gene>
<feature type="region of interest" description="Disordered" evidence="1">
    <location>
        <begin position="24"/>
        <end position="69"/>
    </location>
</feature>
<protein>
    <submittedName>
        <fullName evidence="2">Uncharacterized protein</fullName>
    </submittedName>
</protein>
<dbReference type="Proteomes" id="UP000000763">
    <property type="component" value="Chromosome 7"/>
</dbReference>
<feature type="compositionally biased region" description="Low complexity" evidence="1">
    <location>
        <begin position="40"/>
        <end position="53"/>
    </location>
</feature>
<name>Q84YP2_ORYSJ</name>
<evidence type="ECO:0000256" key="1">
    <source>
        <dbReference type="SAM" id="MobiDB-lite"/>
    </source>
</evidence>
<sequence>MAEGTLAVAKGGVSSSGMRCRIPLHAAAPHPRSPLPAPRYPSSSPLPLSSLLLDLRNDGEDDGDVRRSH</sequence>
<dbReference type="AlphaFoldDB" id="Q84YP2"/>
<dbReference type="EMBL" id="AP005642">
    <property type="protein sequence ID" value="BAC57852.1"/>
    <property type="molecule type" value="Genomic_DNA"/>
</dbReference>
<evidence type="ECO:0000313" key="3">
    <source>
        <dbReference type="Proteomes" id="UP000000763"/>
    </source>
</evidence>